<name>A0A814HGQ1_ADIRI</name>
<dbReference type="PANTHER" id="PTHR24067">
    <property type="entry name" value="UBIQUITIN-CONJUGATING ENZYME E2"/>
    <property type="match status" value="1"/>
</dbReference>
<comment type="caution">
    <text evidence="2">The sequence shown here is derived from an EMBL/GenBank/DDBJ whole genome shotgun (WGS) entry which is preliminary data.</text>
</comment>
<dbReference type="InterPro" id="IPR000608">
    <property type="entry name" value="UBC"/>
</dbReference>
<dbReference type="SMART" id="SM00212">
    <property type="entry name" value="UBCc"/>
    <property type="match status" value="1"/>
</dbReference>
<dbReference type="InterPro" id="IPR050113">
    <property type="entry name" value="Ub_conjugating_enzyme"/>
</dbReference>
<dbReference type="PROSITE" id="PS50127">
    <property type="entry name" value="UBC_2"/>
    <property type="match status" value="1"/>
</dbReference>
<accession>A0A814HGQ1</accession>
<evidence type="ECO:0000259" key="1">
    <source>
        <dbReference type="PROSITE" id="PS50127"/>
    </source>
</evidence>
<gene>
    <name evidence="2" type="ORF">XAT740_LOCUS13638</name>
</gene>
<dbReference type="Gene3D" id="3.10.110.10">
    <property type="entry name" value="Ubiquitin Conjugating Enzyme"/>
    <property type="match status" value="1"/>
</dbReference>
<protein>
    <recommendedName>
        <fullName evidence="1">UBC core domain-containing protein</fullName>
    </recommendedName>
</protein>
<dbReference type="Proteomes" id="UP000663828">
    <property type="component" value="Unassembled WGS sequence"/>
</dbReference>
<organism evidence="2 3">
    <name type="scientific">Adineta ricciae</name>
    <name type="common">Rotifer</name>
    <dbReference type="NCBI Taxonomy" id="249248"/>
    <lineage>
        <taxon>Eukaryota</taxon>
        <taxon>Metazoa</taxon>
        <taxon>Spiralia</taxon>
        <taxon>Gnathifera</taxon>
        <taxon>Rotifera</taxon>
        <taxon>Eurotatoria</taxon>
        <taxon>Bdelloidea</taxon>
        <taxon>Adinetida</taxon>
        <taxon>Adinetidae</taxon>
        <taxon>Adineta</taxon>
    </lineage>
</organism>
<evidence type="ECO:0000313" key="2">
    <source>
        <dbReference type="EMBL" id="CAF1009407.1"/>
    </source>
</evidence>
<dbReference type="InterPro" id="IPR016135">
    <property type="entry name" value="UBQ-conjugating_enzyme/RWD"/>
</dbReference>
<dbReference type="AlphaFoldDB" id="A0A814HGQ1"/>
<sequence>MHSRAYLLIKRDLYLLENSPVNGIEIERITNDNCFDLTLFLRPARSSIWYGCVFRIFCSFYDTYNVQPPILQFDQLNIPYHPNVDPITGRITLTTSEKWNPSLTLKMLFEELVNVFIEPNEKTTINPDAMRMLKYRIHDYQNLIDESIEKSRQLMEIVNDDKTNITQSHIILSKQRDLDRARLRTPEVGARRQQSSIPKDLRISFEDYLITWKGIATSKANLRDENPLLKQLSSQPKLQGQHLALNANELAQQLDDRAFQFERLKYGQLKNQERMRPIAAVSQMSAPETDQQVHVVTQANSSLDVLTTEERQNSNPIQNEEVDELIEWTQSLPTTVEEMIEEH</sequence>
<dbReference type="Pfam" id="PF00179">
    <property type="entry name" value="UQ_con"/>
    <property type="match status" value="1"/>
</dbReference>
<reference evidence="2" key="1">
    <citation type="submission" date="2021-02" db="EMBL/GenBank/DDBJ databases">
        <authorList>
            <person name="Nowell W R."/>
        </authorList>
    </citation>
    <scope>NUCLEOTIDE SEQUENCE</scope>
</reference>
<evidence type="ECO:0000313" key="3">
    <source>
        <dbReference type="Proteomes" id="UP000663828"/>
    </source>
</evidence>
<dbReference type="SUPFAM" id="SSF54495">
    <property type="entry name" value="UBC-like"/>
    <property type="match status" value="1"/>
</dbReference>
<dbReference type="EMBL" id="CAJNOR010000796">
    <property type="protein sequence ID" value="CAF1009407.1"/>
    <property type="molecule type" value="Genomic_DNA"/>
</dbReference>
<feature type="domain" description="UBC core" evidence="1">
    <location>
        <begin position="4"/>
        <end position="153"/>
    </location>
</feature>
<proteinExistence type="predicted"/>
<keyword evidence="3" id="KW-1185">Reference proteome</keyword>